<dbReference type="EMBL" id="CP126116">
    <property type="protein sequence ID" value="WHZ58359.1"/>
    <property type="molecule type" value="Genomic_DNA"/>
</dbReference>
<dbReference type="Proteomes" id="UP001226091">
    <property type="component" value="Chromosome"/>
</dbReference>
<accession>A0ACD4RD57</accession>
<keyword evidence="2" id="KW-1185">Reference proteome</keyword>
<sequence length="229" mass="26226">MELFQFFKILHIIGGFIALFVFWVPIVTKKGGKAHRVTGWVYTGGMIVVAISAFYMGAYRIFFDQHANPELVSFSWFLIFIAILSSAAAYYGIRVLRYKNRKDRHRNVLDLFYPLLLLSSGIGMCIYGGVNDVPLLTWFPLVGIFLGISQLSYWLQKPKKKMHWWFEHFSGMLACCISTITAFMVFGAPRLLAIESVSILLWFLPTIVITPLIVGLSIYYRKKFIKKAA</sequence>
<reference evidence="2" key="1">
    <citation type="journal article" date="2025" name="Aquaculture">
        <title>Assessment of the bioflocculant production and safety properties of Metabacillus hrfriensis sp. nov. based on phenotypic and whole-genome sequencing analysis.</title>
        <authorList>
            <person name="Zhang R."/>
            <person name="Zhao Z."/>
            <person name="Luo L."/>
            <person name="Wang S."/>
            <person name="Guo K."/>
            <person name="Xu W."/>
        </authorList>
    </citation>
    <scope>NUCLEOTIDE SEQUENCE [LARGE SCALE GENOMIC DNA]</scope>
    <source>
        <strain evidence="2">CT-WN-B3</strain>
    </source>
</reference>
<name>A0ACD4RD57_9BACI</name>
<organism evidence="1 2">
    <name type="scientific">Metabacillus hrfriensis</name>
    <dbReference type="NCBI Taxonomy" id="3048891"/>
    <lineage>
        <taxon>Bacteria</taxon>
        <taxon>Bacillati</taxon>
        <taxon>Bacillota</taxon>
        <taxon>Bacilli</taxon>
        <taxon>Bacillales</taxon>
        <taxon>Bacillaceae</taxon>
        <taxon>Metabacillus</taxon>
    </lineage>
</organism>
<evidence type="ECO:0000313" key="1">
    <source>
        <dbReference type="EMBL" id="WHZ58359.1"/>
    </source>
</evidence>
<proteinExistence type="predicted"/>
<evidence type="ECO:0000313" key="2">
    <source>
        <dbReference type="Proteomes" id="UP001226091"/>
    </source>
</evidence>
<gene>
    <name evidence="1" type="ORF">QLQ22_03010</name>
</gene>
<protein>
    <submittedName>
        <fullName evidence="1">DUF2306 domain-containing protein</fullName>
    </submittedName>
</protein>